<comment type="caution">
    <text evidence="2">The sequence shown here is derived from an EMBL/GenBank/DDBJ whole genome shotgun (WGS) entry which is preliminary data.</text>
</comment>
<dbReference type="Proteomes" id="UP000663860">
    <property type="component" value="Unassembled WGS sequence"/>
</dbReference>
<sequence>MTSTNIWKKRLSNDNKNKKVSNGILNRPQFKRKQKRNLSNLFKENLITNWIENEGDDEESESSSIDWNIFHKKCQIKTTDDDEDSLQLDNLQYLSTMKHIIFLDLDNFSRFFQHLTNLIPHHTYIIAFQGSNIRWKPPKNNFIYENLLNSNNFQLMYPSGNRHDAADFALVLTFGKLHGLLSKSVSFTIISGDKGFIEIIHQLKSSNRRINWFNPHQFSFENFNQILNITSI</sequence>
<evidence type="ECO:0000313" key="4">
    <source>
        <dbReference type="Proteomes" id="UP000663860"/>
    </source>
</evidence>
<dbReference type="Pfam" id="PF18479">
    <property type="entry name" value="PIN_11"/>
    <property type="match status" value="1"/>
</dbReference>
<name>A0A813SPL6_9BILA</name>
<proteinExistence type="predicted"/>
<evidence type="ECO:0000313" key="2">
    <source>
        <dbReference type="EMBL" id="CAF0799308.1"/>
    </source>
</evidence>
<accession>A0A813SPL6</accession>
<evidence type="ECO:0000313" key="3">
    <source>
        <dbReference type="EMBL" id="CAF3756048.1"/>
    </source>
</evidence>
<dbReference type="InterPro" id="IPR041192">
    <property type="entry name" value="PIN_11"/>
</dbReference>
<reference evidence="2" key="1">
    <citation type="submission" date="2021-02" db="EMBL/GenBank/DDBJ databases">
        <authorList>
            <person name="Nowell W R."/>
        </authorList>
    </citation>
    <scope>NUCLEOTIDE SEQUENCE</scope>
</reference>
<dbReference type="AlphaFoldDB" id="A0A813SPL6"/>
<feature type="domain" description="ZNF451 PIN-like" evidence="1">
    <location>
        <begin position="96"/>
        <end position="210"/>
    </location>
</feature>
<organism evidence="2 4">
    <name type="scientific">Adineta steineri</name>
    <dbReference type="NCBI Taxonomy" id="433720"/>
    <lineage>
        <taxon>Eukaryota</taxon>
        <taxon>Metazoa</taxon>
        <taxon>Spiralia</taxon>
        <taxon>Gnathifera</taxon>
        <taxon>Rotifera</taxon>
        <taxon>Eurotatoria</taxon>
        <taxon>Bdelloidea</taxon>
        <taxon>Adinetida</taxon>
        <taxon>Adinetidae</taxon>
        <taxon>Adineta</taxon>
    </lineage>
</organism>
<dbReference type="Proteomes" id="UP000663868">
    <property type="component" value="Unassembled WGS sequence"/>
</dbReference>
<protein>
    <recommendedName>
        <fullName evidence="1">ZNF451 PIN-like domain-containing protein</fullName>
    </recommendedName>
</protein>
<dbReference type="EMBL" id="CAJOBB010000809">
    <property type="protein sequence ID" value="CAF3756048.1"/>
    <property type="molecule type" value="Genomic_DNA"/>
</dbReference>
<evidence type="ECO:0000259" key="1">
    <source>
        <dbReference type="Pfam" id="PF18479"/>
    </source>
</evidence>
<gene>
    <name evidence="2" type="ORF">IZO911_LOCUS6840</name>
    <name evidence="3" type="ORF">KXQ929_LOCUS14520</name>
</gene>
<dbReference type="EMBL" id="CAJNOE010000043">
    <property type="protein sequence ID" value="CAF0799308.1"/>
    <property type="molecule type" value="Genomic_DNA"/>
</dbReference>